<evidence type="ECO:0000256" key="1">
    <source>
        <dbReference type="SAM" id="Phobius"/>
    </source>
</evidence>
<feature type="transmembrane region" description="Helical" evidence="1">
    <location>
        <begin position="30"/>
        <end position="52"/>
    </location>
</feature>
<dbReference type="AlphaFoldDB" id="A0AAX2F2F0"/>
<feature type="domain" description="Transposase DDE" evidence="2">
    <location>
        <begin position="61"/>
        <end position="100"/>
    </location>
</feature>
<gene>
    <name evidence="3" type="ORF">SAMN05444364_10547</name>
</gene>
<keyword evidence="1" id="KW-0812">Transmembrane</keyword>
<dbReference type="Proteomes" id="UP000184105">
    <property type="component" value="Unassembled WGS sequence"/>
</dbReference>
<name>A0AAX2F2F0_9BACT</name>
<comment type="caution">
    <text evidence="3">The sequence shown here is derived from an EMBL/GenBank/DDBJ whole genome shotgun (WGS) entry which is preliminary data.</text>
</comment>
<sequence length="100" mass="11851">MTILLCYHFGSFRNFKHYYLFFIEEHLASYFLYAVSYTCFVELMPCVFFDLMPFMRIQGFGKCMGISFVDSTMIPVCHNMRRKFNKVFDELTKNGKGTMG</sequence>
<protein>
    <submittedName>
        <fullName evidence="3">Transposase DDE domain-containing protein</fullName>
    </submittedName>
</protein>
<reference evidence="3 4" key="1">
    <citation type="submission" date="2016-11" db="EMBL/GenBank/DDBJ databases">
        <authorList>
            <person name="Varghese N."/>
            <person name="Submissions S."/>
        </authorList>
    </citation>
    <scope>NUCLEOTIDE SEQUENCE [LARGE SCALE GENOMIC DNA]</scope>
    <source>
        <strain evidence="3 4">DSM 22613</strain>
    </source>
</reference>
<accession>A0AAX2F2F0</accession>
<keyword evidence="1" id="KW-0472">Membrane</keyword>
<evidence type="ECO:0000313" key="3">
    <source>
        <dbReference type="EMBL" id="SHF68213.1"/>
    </source>
</evidence>
<proteinExistence type="predicted"/>
<evidence type="ECO:0000259" key="2">
    <source>
        <dbReference type="Pfam" id="PF13612"/>
    </source>
</evidence>
<organism evidence="3 4">
    <name type="scientific">Prevotella scopos JCM 17725</name>
    <dbReference type="NCBI Taxonomy" id="1236518"/>
    <lineage>
        <taxon>Bacteria</taxon>
        <taxon>Pseudomonadati</taxon>
        <taxon>Bacteroidota</taxon>
        <taxon>Bacteroidia</taxon>
        <taxon>Bacteroidales</taxon>
        <taxon>Prevotellaceae</taxon>
        <taxon>Prevotella</taxon>
    </lineage>
</organism>
<keyword evidence="4" id="KW-1185">Reference proteome</keyword>
<dbReference type="InterPro" id="IPR025668">
    <property type="entry name" value="Tnp_DDE_dom"/>
</dbReference>
<dbReference type="Pfam" id="PF13612">
    <property type="entry name" value="DDE_Tnp_1_3"/>
    <property type="match status" value="1"/>
</dbReference>
<evidence type="ECO:0000313" key="4">
    <source>
        <dbReference type="Proteomes" id="UP000184105"/>
    </source>
</evidence>
<keyword evidence="1" id="KW-1133">Transmembrane helix</keyword>
<dbReference type="EMBL" id="FQWA01000005">
    <property type="protein sequence ID" value="SHF68213.1"/>
    <property type="molecule type" value="Genomic_DNA"/>
</dbReference>